<reference evidence="1 2" key="1">
    <citation type="submission" date="2014-06" db="EMBL/GenBank/DDBJ databases">
        <title>Draft genome sequence of Paenibacillus sp. MSt1.</title>
        <authorList>
            <person name="Aw Y.K."/>
            <person name="Ong K.S."/>
            <person name="Gan H.M."/>
            <person name="Lee S.M."/>
        </authorList>
    </citation>
    <scope>NUCLEOTIDE SEQUENCE [LARGE SCALE GENOMIC DNA]</scope>
    <source>
        <strain evidence="1 2">MSt1</strain>
    </source>
</reference>
<evidence type="ECO:0000313" key="2">
    <source>
        <dbReference type="Proteomes" id="UP000028123"/>
    </source>
</evidence>
<protein>
    <recommendedName>
        <fullName evidence="3">N-acetyltransferase domain-containing protein</fullName>
    </recommendedName>
</protein>
<evidence type="ECO:0008006" key="3">
    <source>
        <dbReference type="Google" id="ProtNLM"/>
    </source>
</evidence>
<keyword evidence="2" id="KW-1185">Reference proteome</keyword>
<dbReference type="AlphaFoldDB" id="A0A081NTN3"/>
<dbReference type="EMBL" id="JNVM01000059">
    <property type="protein sequence ID" value="KEQ21806.1"/>
    <property type="molecule type" value="Genomic_DNA"/>
</dbReference>
<dbReference type="InterPro" id="IPR016181">
    <property type="entry name" value="Acyl_CoA_acyltransferase"/>
</dbReference>
<gene>
    <name evidence="1" type="ORF">ET33_30810</name>
</gene>
<name>A0A081NTN3_9BACL</name>
<evidence type="ECO:0000313" key="1">
    <source>
        <dbReference type="EMBL" id="KEQ21806.1"/>
    </source>
</evidence>
<dbReference type="SUPFAM" id="SSF55729">
    <property type="entry name" value="Acyl-CoA N-acyltransferases (Nat)"/>
    <property type="match status" value="1"/>
</dbReference>
<comment type="caution">
    <text evidence="1">The sequence shown here is derived from an EMBL/GenBank/DDBJ whole genome shotgun (WGS) entry which is preliminary data.</text>
</comment>
<dbReference type="RefSeq" id="WP_036693398.1">
    <property type="nucleotide sequence ID" value="NZ_JNVM01000059.1"/>
</dbReference>
<proteinExistence type="predicted"/>
<organism evidence="1 2">
    <name type="scientific">Paenibacillus tyrfis</name>
    <dbReference type="NCBI Taxonomy" id="1501230"/>
    <lineage>
        <taxon>Bacteria</taxon>
        <taxon>Bacillati</taxon>
        <taxon>Bacillota</taxon>
        <taxon>Bacilli</taxon>
        <taxon>Bacillales</taxon>
        <taxon>Paenibacillaceae</taxon>
        <taxon>Paenibacillus</taxon>
    </lineage>
</organism>
<sequence>MTNEGNDKRPKPPYPTFVQVKTEADNKLFEDIYSVVKAAYGSTFVSEVSKNRIRFLMKDDRNVGIGTFEMLPYQPEVETNIELYYPFSTHPAVLAIRENAHVFEIGKLAFVEDKRNIGLISSFVDFIFKIAKQHHIDYFICAMNIEIYRFLVFKHKIVMKKLDKKLDFGEFGTYPVIIDIQESLKRAADTV</sequence>
<dbReference type="Gene3D" id="3.40.630.30">
    <property type="match status" value="1"/>
</dbReference>
<accession>A0A081NTN3</accession>
<dbReference type="Proteomes" id="UP000028123">
    <property type="component" value="Unassembled WGS sequence"/>
</dbReference>